<reference evidence="3" key="1">
    <citation type="submission" date="2014-12" db="EMBL/GenBank/DDBJ databases">
        <title>Genome Sequence of Valsa Canker Pathogens Uncovers a Specific Adaption of Colonization on Woody Bark.</title>
        <authorList>
            <person name="Yin Z."/>
            <person name="Liu H."/>
            <person name="Gao X."/>
            <person name="Li Z."/>
            <person name="Song N."/>
            <person name="Ke X."/>
            <person name="Dai Q."/>
            <person name="Wu Y."/>
            <person name="Sun Y."/>
            <person name="Xu J.-R."/>
            <person name="Kang Z.K."/>
            <person name="Wang L."/>
            <person name="Huang L."/>
        </authorList>
    </citation>
    <scope>NUCLEOTIDE SEQUENCE [LARGE SCALE GENOMIC DNA]</scope>
    <source>
        <strain evidence="3">SXYL134</strain>
    </source>
</reference>
<feature type="region of interest" description="Disordered" evidence="1">
    <location>
        <begin position="64"/>
        <end position="93"/>
    </location>
</feature>
<keyword evidence="3" id="KW-1185">Reference proteome</keyword>
<evidence type="ECO:0000313" key="3">
    <source>
        <dbReference type="Proteomes" id="UP000078576"/>
    </source>
</evidence>
<proteinExistence type="predicted"/>
<dbReference type="AlphaFoldDB" id="A0A194UWF4"/>
<organism evidence="2 3">
    <name type="scientific">Cytospora mali</name>
    <name type="common">Apple Valsa canker fungus</name>
    <name type="synonym">Valsa mali</name>
    <dbReference type="NCBI Taxonomy" id="578113"/>
    <lineage>
        <taxon>Eukaryota</taxon>
        <taxon>Fungi</taxon>
        <taxon>Dikarya</taxon>
        <taxon>Ascomycota</taxon>
        <taxon>Pezizomycotina</taxon>
        <taxon>Sordariomycetes</taxon>
        <taxon>Sordariomycetidae</taxon>
        <taxon>Diaporthales</taxon>
        <taxon>Cytosporaceae</taxon>
        <taxon>Cytospora</taxon>
    </lineage>
</organism>
<gene>
    <name evidence="2" type="ORF">VP1G_10797</name>
</gene>
<protein>
    <submittedName>
        <fullName evidence="2">Uncharacterized protein</fullName>
    </submittedName>
</protein>
<dbReference type="EMBL" id="KN714685">
    <property type="protein sequence ID" value="KUI56025.1"/>
    <property type="molecule type" value="Genomic_DNA"/>
</dbReference>
<name>A0A194UWF4_CYTMA</name>
<feature type="compositionally biased region" description="Basic and acidic residues" evidence="1">
    <location>
        <begin position="73"/>
        <end position="84"/>
    </location>
</feature>
<sequence length="117" mass="13053">MESTGWESRTITTYMQATRSHDTGFFADLSCYYSPSNVEQDPHVIIATGADEGTEDCVRGLPSDLPYQGSVSRDMDKCTPDGEGGKYMPANHDKNRIGARKMKRSLRGWEPKIDMAE</sequence>
<dbReference type="Proteomes" id="UP000078576">
    <property type="component" value="Unassembled WGS sequence"/>
</dbReference>
<accession>A0A194UWF4</accession>
<evidence type="ECO:0000256" key="1">
    <source>
        <dbReference type="SAM" id="MobiDB-lite"/>
    </source>
</evidence>
<evidence type="ECO:0000313" key="2">
    <source>
        <dbReference type="EMBL" id="KUI56025.1"/>
    </source>
</evidence>